<evidence type="ECO:0000256" key="1">
    <source>
        <dbReference type="SAM" id="MobiDB-lite"/>
    </source>
</evidence>
<keyword evidence="3" id="KW-1185">Reference proteome</keyword>
<sequence>MVTAAHGHSQPQRRYQRVADLSDTNRISNGRVIIKREWDDVGGTDHRNSHSLDGAQQCKLLLYFPQGVHCARTTPSNIAPLYSEGICDAGALSEATLFAFPSKNTRRGVRAAGDGAGLLGVARLTYLTSLFPAPGPRGDFITYSPEGRKVSGIGQVISFVEPAAVGEERLVSDDYKRQLLTRWTNCLANLARRHGFQVT</sequence>
<gene>
    <name evidence="2" type="ORF">EVAR_79320_1</name>
</gene>
<evidence type="ECO:0000313" key="3">
    <source>
        <dbReference type="Proteomes" id="UP000299102"/>
    </source>
</evidence>
<name>A0A4C1TFR2_EUMVA</name>
<proteinExistence type="predicted"/>
<feature type="region of interest" description="Disordered" evidence="1">
    <location>
        <begin position="1"/>
        <end position="20"/>
    </location>
</feature>
<dbReference type="Proteomes" id="UP000299102">
    <property type="component" value="Unassembled WGS sequence"/>
</dbReference>
<dbReference type="AlphaFoldDB" id="A0A4C1TFR2"/>
<organism evidence="2 3">
    <name type="scientific">Eumeta variegata</name>
    <name type="common">Bagworm moth</name>
    <name type="synonym">Eumeta japonica</name>
    <dbReference type="NCBI Taxonomy" id="151549"/>
    <lineage>
        <taxon>Eukaryota</taxon>
        <taxon>Metazoa</taxon>
        <taxon>Ecdysozoa</taxon>
        <taxon>Arthropoda</taxon>
        <taxon>Hexapoda</taxon>
        <taxon>Insecta</taxon>
        <taxon>Pterygota</taxon>
        <taxon>Neoptera</taxon>
        <taxon>Endopterygota</taxon>
        <taxon>Lepidoptera</taxon>
        <taxon>Glossata</taxon>
        <taxon>Ditrysia</taxon>
        <taxon>Tineoidea</taxon>
        <taxon>Psychidae</taxon>
        <taxon>Oiketicinae</taxon>
        <taxon>Eumeta</taxon>
    </lineage>
</organism>
<protein>
    <submittedName>
        <fullName evidence="2">Uncharacterized protein</fullName>
    </submittedName>
</protein>
<accession>A0A4C1TFR2</accession>
<comment type="caution">
    <text evidence="2">The sequence shown here is derived from an EMBL/GenBank/DDBJ whole genome shotgun (WGS) entry which is preliminary data.</text>
</comment>
<evidence type="ECO:0000313" key="2">
    <source>
        <dbReference type="EMBL" id="GBP12984.1"/>
    </source>
</evidence>
<dbReference type="EMBL" id="BGZK01000054">
    <property type="protein sequence ID" value="GBP12984.1"/>
    <property type="molecule type" value="Genomic_DNA"/>
</dbReference>
<reference evidence="2 3" key="1">
    <citation type="journal article" date="2019" name="Commun. Biol.">
        <title>The bagworm genome reveals a unique fibroin gene that provides high tensile strength.</title>
        <authorList>
            <person name="Kono N."/>
            <person name="Nakamura H."/>
            <person name="Ohtoshi R."/>
            <person name="Tomita M."/>
            <person name="Numata K."/>
            <person name="Arakawa K."/>
        </authorList>
    </citation>
    <scope>NUCLEOTIDE SEQUENCE [LARGE SCALE GENOMIC DNA]</scope>
</reference>